<keyword evidence="3" id="KW-1185">Reference proteome</keyword>
<keyword evidence="1" id="KW-0732">Signal</keyword>
<protein>
    <submittedName>
        <fullName evidence="2">Uncharacterized protein</fullName>
    </submittedName>
</protein>
<feature type="chain" id="PRO_5035308578" evidence="1">
    <location>
        <begin position="23"/>
        <end position="545"/>
    </location>
</feature>
<accession>A0A8A4TJT1</accession>
<dbReference type="EMBL" id="CP071793">
    <property type="protein sequence ID" value="QTD49068.1"/>
    <property type="molecule type" value="Genomic_DNA"/>
</dbReference>
<dbReference type="AlphaFoldDB" id="A0A8A4TJT1"/>
<dbReference type="RefSeq" id="WP_237378714.1">
    <property type="nucleotide sequence ID" value="NZ_CP071793.1"/>
</dbReference>
<evidence type="ECO:0000313" key="3">
    <source>
        <dbReference type="Proteomes" id="UP000663929"/>
    </source>
</evidence>
<gene>
    <name evidence="2" type="ORF">J3U87_26070</name>
</gene>
<evidence type="ECO:0000313" key="2">
    <source>
        <dbReference type="EMBL" id="QTD49068.1"/>
    </source>
</evidence>
<sequence length="545" mass="62560">MMPRHFLYVSLACLLLTTTSFARDVPTAITSSDTPRRHFEKRSSSAVLTSQERAYVAQWRVQDPSWWRSPERNREAMTRMNRILNMAHSAILPLTDLHRHPELFGISHHRTSSEPNDLGWLRIDHRERPDLLVFEKLVIQHLSDTYGTLLEQSRRKGAPPIWQLADATATSAWPWFRDERGRLPSQEVRRQFFQAMRHRLFTEKHMQHTQGGAALADIHDRLMRCGEDPRACFSRLMWDKIERNFSQQQKRVQGFLAAIDPALSQRMVTYLIEEPYRGLIQTFVPISDQRASQYYFNAYKSGGGSSPLEQRVDFDPGHYVTTHFRPSLQMHLATHSRPGDTSGSTPFHASQAHAETDMVDLLLRRQWKTVVDYGLPDHHIAHFLVLKCQGFDMQFGFQASLKSDNRTATLRRVEGNQRYHPPFIHLGTLVDGSTINHPQALTAMLEGREIPYGSRLQFTVSPSMSAYKQIHEQQKPLMTMGHVWYERLKTKVAGPQTLSCSLAVSGGSSRDFLVPLFETKADRLSDLPPILETIVKSKGFPQNDL</sequence>
<dbReference type="Proteomes" id="UP000663929">
    <property type="component" value="Chromosome"/>
</dbReference>
<dbReference type="KEGG" id="scor:J3U87_26070"/>
<organism evidence="2 3">
    <name type="scientific">Sulfidibacter corallicola</name>
    <dbReference type="NCBI Taxonomy" id="2818388"/>
    <lineage>
        <taxon>Bacteria</taxon>
        <taxon>Pseudomonadati</taxon>
        <taxon>Acidobacteriota</taxon>
        <taxon>Holophagae</taxon>
        <taxon>Acanthopleuribacterales</taxon>
        <taxon>Acanthopleuribacteraceae</taxon>
        <taxon>Sulfidibacter</taxon>
    </lineage>
</organism>
<feature type="signal peptide" evidence="1">
    <location>
        <begin position="1"/>
        <end position="22"/>
    </location>
</feature>
<name>A0A8A4TJT1_SULCO</name>
<proteinExistence type="predicted"/>
<evidence type="ECO:0000256" key="1">
    <source>
        <dbReference type="SAM" id="SignalP"/>
    </source>
</evidence>
<reference evidence="2" key="1">
    <citation type="submission" date="2021-03" db="EMBL/GenBank/DDBJ databases">
        <title>Acanthopleuribacteraceae sp. M133.</title>
        <authorList>
            <person name="Wang G."/>
        </authorList>
    </citation>
    <scope>NUCLEOTIDE SEQUENCE</scope>
    <source>
        <strain evidence="2">M133</strain>
    </source>
</reference>